<comment type="caution">
    <text evidence="1">The sequence shown here is derived from an EMBL/GenBank/DDBJ whole genome shotgun (WGS) entry which is preliminary data.</text>
</comment>
<dbReference type="AlphaFoldDB" id="A0A2P7S044"/>
<name>A0A2P7S044_9HYPH</name>
<sequence>MSTGFEFFERDLRVATAGMEPDAINRAVADFARKELQRVIAEGVASPKFDRFVNGVRGAPEEAYQAPGAIIYEFTNWPLVINAALDELRKRSPRKSGRFASSFIVISGGRLVTDYSAIPADAEVIITNAQPYVRRLEGGKKKGQKRIFDGSKSALGRRFSGVFRFETRFLDIAGGVHPLIPYILKGSHGRREGRQAGQPITYPAIVINGAS</sequence>
<gene>
    <name evidence="1" type="ORF">C7I85_26330</name>
</gene>
<dbReference type="EMBL" id="PXYL01000022">
    <property type="protein sequence ID" value="PSJ55806.1"/>
    <property type="molecule type" value="Genomic_DNA"/>
</dbReference>
<dbReference type="RefSeq" id="WP_106726971.1">
    <property type="nucleotide sequence ID" value="NZ_PXYL01000022.1"/>
</dbReference>
<proteinExistence type="predicted"/>
<protein>
    <submittedName>
        <fullName evidence="1">Uncharacterized protein</fullName>
    </submittedName>
</protein>
<accession>A0A2P7S044</accession>
<reference evidence="1 2" key="1">
    <citation type="submission" date="2018-03" db="EMBL/GenBank/DDBJ databases">
        <title>The draft genome of Mesorhizobium soli JCM 19897.</title>
        <authorList>
            <person name="Li L."/>
            <person name="Liu L."/>
            <person name="Liang L."/>
            <person name="Wang T."/>
            <person name="Zhang X."/>
        </authorList>
    </citation>
    <scope>NUCLEOTIDE SEQUENCE [LARGE SCALE GENOMIC DNA]</scope>
    <source>
        <strain evidence="1 2">JCM 19897</strain>
    </source>
</reference>
<dbReference type="OrthoDB" id="7303458at2"/>
<keyword evidence="2" id="KW-1185">Reference proteome</keyword>
<organism evidence="1 2">
    <name type="scientific">Pseudaminobacter soli</name>
    <name type="common">ex Li et al. 2025</name>
    <dbReference type="NCBI Taxonomy" id="1295366"/>
    <lineage>
        <taxon>Bacteria</taxon>
        <taxon>Pseudomonadati</taxon>
        <taxon>Pseudomonadota</taxon>
        <taxon>Alphaproteobacteria</taxon>
        <taxon>Hyphomicrobiales</taxon>
        <taxon>Phyllobacteriaceae</taxon>
        <taxon>Pseudaminobacter</taxon>
    </lineage>
</organism>
<evidence type="ECO:0000313" key="2">
    <source>
        <dbReference type="Proteomes" id="UP000240653"/>
    </source>
</evidence>
<evidence type="ECO:0000313" key="1">
    <source>
        <dbReference type="EMBL" id="PSJ55806.1"/>
    </source>
</evidence>
<dbReference type="Proteomes" id="UP000240653">
    <property type="component" value="Unassembled WGS sequence"/>
</dbReference>